<evidence type="ECO:0000313" key="11">
    <source>
        <dbReference type="Proteomes" id="UP000077115"/>
    </source>
</evidence>
<dbReference type="InterPro" id="IPR011009">
    <property type="entry name" value="Kinase-like_dom_sf"/>
</dbReference>
<evidence type="ECO:0000256" key="1">
    <source>
        <dbReference type="ARBA" id="ARBA00022527"/>
    </source>
</evidence>
<dbReference type="GO" id="GO:0004674">
    <property type="term" value="F:protein serine/threonine kinase activity"/>
    <property type="evidence" value="ECO:0007669"/>
    <property type="project" value="UniProtKB-KW"/>
</dbReference>
<feature type="domain" description="KA1" evidence="9">
    <location>
        <begin position="1042"/>
        <end position="1092"/>
    </location>
</feature>
<dbReference type="PROSITE" id="PS50011">
    <property type="entry name" value="PROTEIN_KINASE_DOM"/>
    <property type="match status" value="1"/>
</dbReference>
<dbReference type="GO" id="GO:0035556">
    <property type="term" value="P:intracellular signal transduction"/>
    <property type="evidence" value="ECO:0007669"/>
    <property type="project" value="TreeGrafter"/>
</dbReference>
<evidence type="ECO:0000256" key="3">
    <source>
        <dbReference type="ARBA" id="ARBA00022741"/>
    </source>
</evidence>
<evidence type="ECO:0000256" key="5">
    <source>
        <dbReference type="ARBA" id="ARBA00022840"/>
    </source>
</evidence>
<dbReference type="eggNOG" id="KOG0583">
    <property type="taxonomic scope" value="Eukaryota"/>
</dbReference>
<feature type="compositionally biased region" description="Low complexity" evidence="7">
    <location>
        <begin position="400"/>
        <end position="424"/>
    </location>
</feature>
<dbReference type="AlphaFoldDB" id="A0A177WSS1"/>
<keyword evidence="5 6" id="KW-0067">ATP-binding</keyword>
<dbReference type="SMART" id="SM00220">
    <property type="entry name" value="S_TKc"/>
    <property type="match status" value="1"/>
</dbReference>
<protein>
    <recommendedName>
        <fullName evidence="12">Non-specific serine/threonine protein kinase</fullName>
    </recommendedName>
</protein>
<dbReference type="EMBL" id="DS022308">
    <property type="protein sequence ID" value="OAJ42685.1"/>
    <property type="molecule type" value="Genomic_DNA"/>
</dbReference>
<dbReference type="PROSITE" id="PS00107">
    <property type="entry name" value="PROTEIN_KINASE_ATP"/>
    <property type="match status" value="1"/>
</dbReference>
<evidence type="ECO:0000259" key="8">
    <source>
        <dbReference type="PROSITE" id="PS50011"/>
    </source>
</evidence>
<dbReference type="SUPFAM" id="SSF56112">
    <property type="entry name" value="Protein kinase-like (PK-like)"/>
    <property type="match status" value="1"/>
</dbReference>
<sequence length="1100" mass="119823">MFSSPVSKHTSRKSSSTYATPPPSSPASPLPQPSSLTVEYPVSARRANSGGYSHNSTGGYHRTQPQHNSNYNQQRNQQVPSAAVPSHQNSSSSRSANPKKPHSSAFGPYTLGKTLGEGEFGKVKLGQHMDTRKEVAVKLIKKASIDSPARREKLIREISLLKSVSHPHIVRLHEVIETEHYIGMIMDYASGGELFGYILKRRYLKEKEASAFFAQLISGVSYLHKNLIVHRDLKLENLLIDSHRNIVITDFGFANTFNSDSSKLLQTSCGSPCYAAPELVISDGYVGEAADIWSCGVILYAMVCGYLPYDDDPANPEGDNINLLYKYILETKPDYPEYVSETARDLISMILVPDPRYRANMSQIINHKWLRSYAYMLDISSNGHAIANETIPVQKVRETPPQQQIQPSSPTASPSQSPLSKASSGLYISPQSSVSHNTNQETLQSVLLFPPRLESMTSLESPEPLVSAVPKNTHQPSVLDIVQKRQRQDHTHETIAVESVPDIASDGVIHQIDAGMDASKTNVNSTLITTLPTAESLSVNNADAPVAEVVAKHDSPTRESNSVDDNMESGQAFNTKPFSESLTPKPSVQTIEQTAFAETSAYVTQKVMSSQTTAYATPISPTKMTSGSDSVASISTIPKNEHSSSPVSLVDSSIDIAVTPDGSIDIAAVSDEPIAIDKDFNSDINKPVPAKPHINLSHVVDASNHSGKSQSFDIPRETSSSIIIRKTPYLEPLSPVVTDNAPSDEQSPTARKLVQFTVADESTRTSLPAPFSNRGKSFDSRRLTQAERDIESGASVGKSRQPSFLNQRVGAANQDGNDESHGYAGLSAVPRASISSQYTTNPGSDYSRLKIHSGPIDQRALSSKPPRELISDISVVLGRLGMEVYRVDGEDYKLRVVRPKGGVPTQSHNFRPDLPHQSSNDAIENTVFTGVAVAIQTDMPSNEALPVVFVSPKGSKEMKRGSSINIVGGENKTKHGTSNSNGSGSAARIANVIASFPMSLVRRFRYLAQFGPRYDKGFDGHTQPDSIPPAGLPSISSKSTSTADDIGEVRFYISLHRIKNLPGLAVVDFKRLRGDIWQFKRLYNEIIPRLSLQEQTFGLL</sequence>
<keyword evidence="3 6" id="KW-0547">Nucleotide-binding</keyword>
<keyword evidence="4" id="KW-0418">Kinase</keyword>
<dbReference type="Gene3D" id="3.30.310.80">
    <property type="entry name" value="Kinase associated domain 1, KA1"/>
    <property type="match status" value="1"/>
</dbReference>
<proteinExistence type="predicted"/>
<dbReference type="Proteomes" id="UP000077115">
    <property type="component" value="Unassembled WGS sequence"/>
</dbReference>
<evidence type="ECO:0000256" key="2">
    <source>
        <dbReference type="ARBA" id="ARBA00022679"/>
    </source>
</evidence>
<evidence type="ECO:0008006" key="12">
    <source>
        <dbReference type="Google" id="ProtNLM"/>
    </source>
</evidence>
<dbReference type="InterPro" id="IPR000719">
    <property type="entry name" value="Prot_kinase_dom"/>
</dbReference>
<feature type="region of interest" description="Disordered" evidence="7">
    <location>
        <begin position="396"/>
        <end position="435"/>
    </location>
</feature>
<gene>
    <name evidence="10" type="ORF">BDEG_26107</name>
</gene>
<dbReference type="OrthoDB" id="193931at2759"/>
<feature type="region of interest" description="Disordered" evidence="7">
    <location>
        <begin position="1"/>
        <end position="110"/>
    </location>
</feature>
<evidence type="ECO:0000313" key="10">
    <source>
        <dbReference type="EMBL" id="OAJ42685.1"/>
    </source>
</evidence>
<reference evidence="10 11" key="1">
    <citation type="submission" date="2006-10" db="EMBL/GenBank/DDBJ databases">
        <title>The Genome Sequence of Batrachochytrium dendrobatidis JEL423.</title>
        <authorList>
            <consortium name="The Broad Institute Genome Sequencing Platform"/>
            <person name="Birren B."/>
            <person name="Lander E."/>
            <person name="Galagan J."/>
            <person name="Cuomo C."/>
            <person name="Devon K."/>
            <person name="Jaffe D."/>
            <person name="Butler J."/>
            <person name="Alvarez P."/>
            <person name="Gnerre S."/>
            <person name="Grabherr M."/>
            <person name="Kleber M."/>
            <person name="Mauceli E."/>
            <person name="Brockman W."/>
            <person name="Young S."/>
            <person name="LaButti K."/>
            <person name="Sykes S."/>
            <person name="DeCaprio D."/>
            <person name="Crawford M."/>
            <person name="Koehrsen M."/>
            <person name="Engels R."/>
            <person name="Montgomery P."/>
            <person name="Pearson M."/>
            <person name="Howarth C."/>
            <person name="Larson L."/>
            <person name="White J."/>
            <person name="O'Leary S."/>
            <person name="Kodira C."/>
            <person name="Zeng Q."/>
            <person name="Yandava C."/>
            <person name="Alvarado L."/>
            <person name="Longcore J."/>
            <person name="James T."/>
        </authorList>
    </citation>
    <scope>NUCLEOTIDE SEQUENCE [LARGE SCALE GENOMIC DNA]</scope>
    <source>
        <strain evidence="10 11">JEL423</strain>
    </source>
</reference>
<dbReference type="GO" id="GO:0005524">
    <property type="term" value="F:ATP binding"/>
    <property type="evidence" value="ECO:0007669"/>
    <property type="project" value="UniProtKB-UniRule"/>
</dbReference>
<dbReference type="PROSITE" id="PS00108">
    <property type="entry name" value="PROTEIN_KINASE_ST"/>
    <property type="match status" value="1"/>
</dbReference>
<dbReference type="FunFam" id="1.10.510.10:FF:000571">
    <property type="entry name" value="Maternal embryonic leucine zipper kinase"/>
    <property type="match status" value="1"/>
</dbReference>
<dbReference type="Gene3D" id="1.10.510.10">
    <property type="entry name" value="Transferase(Phosphotransferase) domain 1"/>
    <property type="match status" value="1"/>
</dbReference>
<evidence type="ECO:0000256" key="7">
    <source>
        <dbReference type="SAM" id="MobiDB-lite"/>
    </source>
</evidence>
<feature type="binding site" evidence="6">
    <location>
        <position position="142"/>
    </location>
    <ligand>
        <name>ATP</name>
        <dbReference type="ChEBI" id="CHEBI:30616"/>
    </ligand>
</feature>
<keyword evidence="2" id="KW-0808">Transferase</keyword>
<dbReference type="Pfam" id="PF02149">
    <property type="entry name" value="KA1"/>
    <property type="match status" value="1"/>
</dbReference>
<feature type="region of interest" description="Disordered" evidence="7">
    <location>
        <begin position="552"/>
        <end position="587"/>
    </location>
</feature>
<keyword evidence="1" id="KW-0723">Serine/threonine-protein kinase</keyword>
<name>A0A177WSS1_BATDL</name>
<dbReference type="GO" id="GO:0005737">
    <property type="term" value="C:cytoplasm"/>
    <property type="evidence" value="ECO:0007669"/>
    <property type="project" value="TreeGrafter"/>
</dbReference>
<reference evidence="10 11" key="2">
    <citation type="submission" date="2016-05" db="EMBL/GenBank/DDBJ databases">
        <title>Lineage-specific infection strategies underlie the spectrum of fungal disease in amphibians.</title>
        <authorList>
            <person name="Cuomo C.A."/>
            <person name="Farrer R.A."/>
            <person name="James T."/>
            <person name="Longcore J."/>
            <person name="Birren B."/>
        </authorList>
    </citation>
    <scope>NUCLEOTIDE SEQUENCE [LARGE SCALE GENOMIC DNA]</scope>
    <source>
        <strain evidence="10 11">JEL423</strain>
    </source>
</reference>
<dbReference type="InterPro" id="IPR008271">
    <property type="entry name" value="Ser/Thr_kinase_AS"/>
</dbReference>
<dbReference type="VEuPathDB" id="FungiDB:BDEG_26107"/>
<dbReference type="STRING" id="403673.A0A177WSS1"/>
<accession>A0A177WSS1</accession>
<feature type="compositionally biased region" description="Polar residues" evidence="7">
    <location>
        <begin position="50"/>
        <end position="80"/>
    </location>
</feature>
<evidence type="ECO:0000259" key="9">
    <source>
        <dbReference type="PROSITE" id="PS50032"/>
    </source>
</evidence>
<dbReference type="PANTHER" id="PTHR24346:SF110">
    <property type="entry name" value="NON-SPECIFIC SERINE_THREONINE PROTEIN KINASE"/>
    <property type="match status" value="1"/>
</dbReference>
<dbReference type="InterPro" id="IPR001772">
    <property type="entry name" value="KA1_dom"/>
</dbReference>
<dbReference type="Pfam" id="PF00069">
    <property type="entry name" value="Pkinase"/>
    <property type="match status" value="1"/>
</dbReference>
<dbReference type="PANTHER" id="PTHR24346">
    <property type="entry name" value="MAP/MICROTUBULE AFFINITY-REGULATING KINASE"/>
    <property type="match status" value="1"/>
</dbReference>
<feature type="compositionally biased region" description="Pro residues" evidence="7">
    <location>
        <begin position="20"/>
        <end position="32"/>
    </location>
</feature>
<feature type="domain" description="Protein kinase" evidence="8">
    <location>
        <begin position="109"/>
        <end position="370"/>
    </location>
</feature>
<dbReference type="FunFam" id="3.30.200.20:FF:000003">
    <property type="entry name" value="Non-specific serine/threonine protein kinase"/>
    <property type="match status" value="1"/>
</dbReference>
<dbReference type="PROSITE" id="PS50032">
    <property type="entry name" value="KA1"/>
    <property type="match status" value="1"/>
</dbReference>
<evidence type="ECO:0000256" key="4">
    <source>
        <dbReference type="ARBA" id="ARBA00022777"/>
    </source>
</evidence>
<dbReference type="InterPro" id="IPR017441">
    <property type="entry name" value="Protein_kinase_ATP_BS"/>
</dbReference>
<feature type="compositionally biased region" description="Polar residues" evidence="7">
    <location>
        <begin position="558"/>
        <end position="587"/>
    </location>
</feature>
<evidence type="ECO:0000256" key="6">
    <source>
        <dbReference type="PROSITE-ProRule" id="PRU10141"/>
    </source>
</evidence>
<organism evidence="10 11">
    <name type="scientific">Batrachochytrium dendrobatidis (strain JEL423)</name>
    <dbReference type="NCBI Taxonomy" id="403673"/>
    <lineage>
        <taxon>Eukaryota</taxon>
        <taxon>Fungi</taxon>
        <taxon>Fungi incertae sedis</taxon>
        <taxon>Chytridiomycota</taxon>
        <taxon>Chytridiomycota incertae sedis</taxon>
        <taxon>Chytridiomycetes</taxon>
        <taxon>Rhizophydiales</taxon>
        <taxon>Rhizophydiales incertae sedis</taxon>
        <taxon>Batrachochytrium</taxon>
    </lineage>
</organism>